<dbReference type="EMBL" id="CP011797">
    <property type="protein sequence ID" value="ATX77569.1"/>
    <property type="molecule type" value="Genomic_DNA"/>
</dbReference>
<protein>
    <recommendedName>
        <fullName evidence="5">Lipoprotein</fullName>
    </recommendedName>
</protein>
<feature type="signal peptide" evidence="2">
    <location>
        <begin position="1"/>
        <end position="18"/>
    </location>
</feature>
<feature type="compositionally biased region" description="Basic and acidic residues" evidence="1">
    <location>
        <begin position="420"/>
        <end position="430"/>
    </location>
</feature>
<feature type="chain" id="PRO_5014655414" description="Lipoprotein" evidence="2">
    <location>
        <begin position="19"/>
        <end position="845"/>
    </location>
</feature>
<keyword evidence="2" id="KW-0732">Signal</keyword>
<evidence type="ECO:0000313" key="4">
    <source>
        <dbReference type="Proteomes" id="UP000229757"/>
    </source>
</evidence>
<proteinExistence type="predicted"/>
<dbReference type="OrthoDB" id="6188149at2"/>
<dbReference type="PROSITE" id="PS51257">
    <property type="entry name" value="PROKAR_LIPOPROTEIN"/>
    <property type="match status" value="1"/>
</dbReference>
<evidence type="ECO:0000256" key="1">
    <source>
        <dbReference type="SAM" id="MobiDB-lite"/>
    </source>
</evidence>
<evidence type="ECO:0008006" key="5">
    <source>
        <dbReference type="Google" id="ProtNLM"/>
    </source>
</evidence>
<dbReference type="Proteomes" id="UP000229757">
    <property type="component" value="Chromosome"/>
</dbReference>
<name>A0A2K8KU19_9GAMM</name>
<dbReference type="AlphaFoldDB" id="A0A2K8KU19"/>
<reference evidence="3 4" key="1">
    <citation type="journal article" date="2017" name="Environ. Microbiol.">
        <title>Genomic and physiological analyses of 'Reinekea forsetii' reveal a versatile opportunistic lifestyle during spring algae blooms.</title>
        <authorList>
            <person name="Avci B."/>
            <person name="Hahnke R.L."/>
            <person name="Chafee M."/>
            <person name="Fischer T."/>
            <person name="Gruber-Vodicka H."/>
            <person name="Tegetmeyer H.E."/>
            <person name="Harder J."/>
            <person name="Fuchs B.M."/>
            <person name="Amann R.I."/>
            <person name="Teeling H."/>
        </authorList>
    </citation>
    <scope>NUCLEOTIDE SEQUENCE [LARGE SCALE GENOMIC DNA]</scope>
    <source>
        <strain evidence="3 4">Hel1_31_D35</strain>
    </source>
</reference>
<accession>A0A2K8KU19</accession>
<dbReference type="RefSeq" id="WP_100257818.1">
    <property type="nucleotide sequence ID" value="NZ_CP011797.1"/>
</dbReference>
<feature type="region of interest" description="Disordered" evidence="1">
    <location>
        <begin position="386"/>
        <end position="432"/>
    </location>
</feature>
<organism evidence="3 4">
    <name type="scientific">Reinekea forsetii</name>
    <dbReference type="NCBI Taxonomy" id="1336806"/>
    <lineage>
        <taxon>Bacteria</taxon>
        <taxon>Pseudomonadati</taxon>
        <taxon>Pseudomonadota</taxon>
        <taxon>Gammaproteobacteria</taxon>
        <taxon>Oceanospirillales</taxon>
        <taxon>Saccharospirillaceae</taxon>
        <taxon>Reinekea</taxon>
    </lineage>
</organism>
<gene>
    <name evidence="3" type="ORF">REIFOR_02444</name>
</gene>
<evidence type="ECO:0000256" key="2">
    <source>
        <dbReference type="SAM" id="SignalP"/>
    </source>
</evidence>
<dbReference type="KEGG" id="rfo:REIFOR_02444"/>
<sequence>MLKIPLLTALACTFVLSACETPTDDTAAAATTDTTSTDTTTTDDAARSLISGSVALPSQMALVSTSDVTRSATRAGTSTRALISDAALAAFADDSDYNTERQNIFVYLDASEPIDFIDSLLCFTGQTEPLAMNGKGNYVAWSDAGCFEERSGGGQEQGAAEPAPSYIPVIVHSSQATDDSPLIINGWVPKFPEQGGDFAVKMLGEVTETPTEETPFGIFKLAFGLLPTMASPESDKFGMGEVISSRTEDNSSSFTLYQEQSDETQDGSGNSIAVSCITQASVNYNQETEIGRARTSKLCVNTASDEVIPSMSRAFALAANADYIHMRTTDTLDELTNPTAQTVTVNQCLDRNSVEDTAFTYGLYDLADGSEVVLNSGVQLHVDADGNGSGDDANGYESWGQMGYGGSWREDDQPWTNGEKVQEATRDDSTGKTYTVKVAPGKLIKNTVEEIPLETLVGVEFQAHLNENSGRFTGDTDFNQDSDEVDQYEAILKLNAAEDGFEVTGIITDWDDDGPVITDVEGTPVAVTLATNEVVSMWSRQVGGRVTFAQGAVSLSSFVRTYVNGSETASGGLFAGGSDVTLHCVEQCLKAGVAVGDIDTGSNWGDVFENDEQTAAIYSFAQADLTLVDAADDAIGFASTVTTSDTNSSDYWSWGLQTGPMVTGSAITADNFYAGLNNGNITTFYVWETGLNPWQQQTVLVDDATSAIVTFDRPLGIKYTHSTANDRNDSAAKDGAVFVLEYGGKGNLYGLPWEPIGNNWAPVISLADGVVVADRTGAQYVFKALEVEQNMTVTDFSAGFCSDLPFDAPSEPIPTGVVQDVFGLGTMPAITDVAPSVIGGEVQGE</sequence>
<evidence type="ECO:0000313" key="3">
    <source>
        <dbReference type="EMBL" id="ATX77569.1"/>
    </source>
</evidence>
<keyword evidence="4" id="KW-1185">Reference proteome</keyword>